<dbReference type="InterPro" id="IPR038690">
    <property type="entry name" value="NusG_2_sf"/>
</dbReference>
<feature type="transmembrane region" description="Helical" evidence="1">
    <location>
        <begin position="7"/>
        <end position="23"/>
    </location>
</feature>
<dbReference type="RefSeq" id="WP_165878495.1">
    <property type="nucleotide sequence ID" value="NZ_SMAL01000003.1"/>
</dbReference>
<evidence type="ECO:0000313" key="2">
    <source>
        <dbReference type="EMBL" id="TCT15562.1"/>
    </source>
</evidence>
<gene>
    <name evidence="2" type="ORF">EDC18_103268</name>
</gene>
<name>A0A4R3MLJ0_9FIRM</name>
<dbReference type="AlphaFoldDB" id="A0A4R3MLJ0"/>
<comment type="caution">
    <text evidence="2">The sequence shown here is derived from an EMBL/GenBank/DDBJ whole genome shotgun (WGS) entry which is preliminary data.</text>
</comment>
<dbReference type="Gene3D" id="2.60.320.10">
    <property type="entry name" value="N-utilization substance G protein NusG, insert domain"/>
    <property type="match status" value="1"/>
</dbReference>
<accession>A0A4R3MLJ0</accession>
<keyword evidence="1" id="KW-1133">Transmembrane helix</keyword>
<keyword evidence="3" id="KW-1185">Reference proteome</keyword>
<protein>
    <submittedName>
        <fullName evidence="2">Uncharacterized protein</fullName>
    </submittedName>
</protein>
<dbReference type="CDD" id="cd09846">
    <property type="entry name" value="DUF1312"/>
    <property type="match status" value="1"/>
</dbReference>
<proteinExistence type="predicted"/>
<sequence>MKKGDKMFIIILLLSIIVFYLFFELNSTEGDLAIIIVNGVINKEIDLKIDGIYEFPFRNHLGLVEVSNGSIRMLEMNKEICPNAICSNTGWIDKSYQIIVCLPNRITVHIESGIKTDIDDFVF</sequence>
<evidence type="ECO:0000256" key="1">
    <source>
        <dbReference type="SAM" id="Phobius"/>
    </source>
</evidence>
<organism evidence="2 3">
    <name type="scientific">Natranaerovirga pectinivora</name>
    <dbReference type="NCBI Taxonomy" id="682400"/>
    <lineage>
        <taxon>Bacteria</taxon>
        <taxon>Bacillati</taxon>
        <taxon>Bacillota</taxon>
        <taxon>Clostridia</taxon>
        <taxon>Lachnospirales</taxon>
        <taxon>Natranaerovirgaceae</taxon>
        <taxon>Natranaerovirga</taxon>
    </lineage>
</organism>
<dbReference type="Proteomes" id="UP000294902">
    <property type="component" value="Unassembled WGS sequence"/>
</dbReference>
<evidence type="ECO:0000313" key="3">
    <source>
        <dbReference type="Proteomes" id="UP000294902"/>
    </source>
</evidence>
<reference evidence="2 3" key="1">
    <citation type="submission" date="2019-03" db="EMBL/GenBank/DDBJ databases">
        <title>Genomic Encyclopedia of Type Strains, Phase IV (KMG-IV): sequencing the most valuable type-strain genomes for metagenomic binning, comparative biology and taxonomic classification.</title>
        <authorList>
            <person name="Goeker M."/>
        </authorList>
    </citation>
    <scope>NUCLEOTIDE SEQUENCE [LARGE SCALE GENOMIC DNA]</scope>
    <source>
        <strain evidence="2 3">DSM 24629</strain>
    </source>
</reference>
<keyword evidence="1" id="KW-0812">Transmembrane</keyword>
<dbReference type="Pfam" id="PF07009">
    <property type="entry name" value="NusG_II"/>
    <property type="match status" value="1"/>
</dbReference>
<dbReference type="EMBL" id="SMAL01000003">
    <property type="protein sequence ID" value="TCT15562.1"/>
    <property type="molecule type" value="Genomic_DNA"/>
</dbReference>
<keyword evidence="1" id="KW-0472">Membrane</keyword>